<dbReference type="Proteomes" id="UP000504610">
    <property type="component" value="Chromosome 5"/>
</dbReference>
<keyword evidence="2" id="KW-0328">Glycosyltransferase</keyword>
<dbReference type="RefSeq" id="XP_056866136.1">
    <property type="nucleotide sequence ID" value="XM_057010156.1"/>
</dbReference>
<dbReference type="InterPro" id="IPR044610">
    <property type="entry name" value="GLCAT14A/B/C"/>
</dbReference>
<dbReference type="RefSeq" id="XP_056866135.1">
    <property type="nucleotide sequence ID" value="XM_057010155.1"/>
</dbReference>
<keyword evidence="6" id="KW-1133">Transmembrane helix</keyword>
<keyword evidence="3" id="KW-0808">Transferase</keyword>
<accession>A0A9W3DR96</accession>
<keyword evidence="4 6" id="KW-0472">Membrane</keyword>
<keyword evidence="5" id="KW-0325">Glycoprotein</keyword>
<dbReference type="Pfam" id="PF02485">
    <property type="entry name" value="Branch"/>
    <property type="match status" value="1"/>
</dbReference>
<dbReference type="PANTHER" id="PTHR45719">
    <property type="entry name" value="GLYCOSYLTRANSFERASE"/>
    <property type="match status" value="1"/>
</dbReference>
<organism evidence="7 9">
    <name type="scientific">Raphanus sativus</name>
    <name type="common">Radish</name>
    <name type="synonym">Raphanus raphanistrum var. sativus</name>
    <dbReference type="NCBI Taxonomy" id="3726"/>
    <lineage>
        <taxon>Eukaryota</taxon>
        <taxon>Viridiplantae</taxon>
        <taxon>Streptophyta</taxon>
        <taxon>Embryophyta</taxon>
        <taxon>Tracheophyta</taxon>
        <taxon>Spermatophyta</taxon>
        <taxon>Magnoliopsida</taxon>
        <taxon>eudicotyledons</taxon>
        <taxon>Gunneridae</taxon>
        <taxon>Pentapetalae</taxon>
        <taxon>rosids</taxon>
        <taxon>malvids</taxon>
        <taxon>Brassicales</taxon>
        <taxon>Brassicaceae</taxon>
        <taxon>Brassiceae</taxon>
        <taxon>Raphanus</taxon>
    </lineage>
</organism>
<dbReference type="OrthoDB" id="2019572at2759"/>
<keyword evidence="7" id="KW-1185">Reference proteome</keyword>
<keyword evidence="6" id="KW-0812">Transmembrane</keyword>
<evidence type="ECO:0000256" key="4">
    <source>
        <dbReference type="ARBA" id="ARBA00023136"/>
    </source>
</evidence>
<protein>
    <submittedName>
        <fullName evidence="8 9">Beta-glucuronosyltransferase GlcAT14A</fullName>
    </submittedName>
</protein>
<comment type="subcellular location">
    <subcellularLocation>
        <location evidence="1">Membrane</location>
        <topology evidence="1">Single-pass type II membrane protein</topology>
    </subcellularLocation>
</comment>
<proteinExistence type="predicted"/>
<evidence type="ECO:0000313" key="7">
    <source>
        <dbReference type="Proteomes" id="UP000504610"/>
    </source>
</evidence>
<dbReference type="GO" id="GO:0015020">
    <property type="term" value="F:glucuronosyltransferase activity"/>
    <property type="evidence" value="ECO:0007669"/>
    <property type="project" value="InterPro"/>
</dbReference>
<evidence type="ECO:0000256" key="1">
    <source>
        <dbReference type="ARBA" id="ARBA00004606"/>
    </source>
</evidence>
<dbReference type="KEGG" id="rsz:108862044"/>
<evidence type="ECO:0000313" key="8">
    <source>
        <dbReference type="RefSeq" id="XP_056866135.1"/>
    </source>
</evidence>
<evidence type="ECO:0000256" key="5">
    <source>
        <dbReference type="ARBA" id="ARBA00023180"/>
    </source>
</evidence>
<gene>
    <name evidence="8 9" type="primary">LOC108862044</name>
</gene>
<evidence type="ECO:0000256" key="2">
    <source>
        <dbReference type="ARBA" id="ARBA00022676"/>
    </source>
</evidence>
<name>A0A9W3DR96_RAPSA</name>
<dbReference type="GO" id="GO:0016020">
    <property type="term" value="C:membrane"/>
    <property type="evidence" value="ECO:0007669"/>
    <property type="project" value="UniProtKB-SubCell"/>
</dbReference>
<dbReference type="PANTHER" id="PTHR45719:SF7">
    <property type="entry name" value="OS01G0201100 PROTEIN"/>
    <property type="match status" value="1"/>
</dbReference>
<dbReference type="AlphaFoldDB" id="A0A9W3DR96"/>
<evidence type="ECO:0000256" key="3">
    <source>
        <dbReference type="ARBA" id="ARBA00022679"/>
    </source>
</evidence>
<reference evidence="7" key="1">
    <citation type="journal article" date="2019" name="Database">
        <title>The radish genome database (RadishGD): an integrated information resource for radish genomics.</title>
        <authorList>
            <person name="Yu H.J."/>
            <person name="Baek S."/>
            <person name="Lee Y.J."/>
            <person name="Cho A."/>
            <person name="Mun J.H."/>
        </authorList>
    </citation>
    <scope>NUCLEOTIDE SEQUENCE [LARGE SCALE GENOMIC DNA]</scope>
    <source>
        <strain evidence="7">cv. WK10039</strain>
    </source>
</reference>
<dbReference type="InterPro" id="IPR003406">
    <property type="entry name" value="Glyco_trans_14"/>
</dbReference>
<sequence length="426" mass="48505">MGYVNVEKRWVFPLVITSLVCVFLLATSFNMGLVSSLRKFNGIFSLIPSSSLSRNQTRLDYFAESKVAKQQKNRPEDKLPRFAYLVSGSKGDVEKLWRTLRAVYHPRNHYVVHLDLESPVDERLDLASRINKDPMYTRTGNVFMITKANLVTYRGPTMVANTLHACAVLLKRSANWDWFINLSASDYPLVTQDDLLHTFSTLDRNLNFIEHTSDLGWKEEKRAMPVMIDPGLYMLNKSDIYWVTPRRSLPTAFKLFTGSAWMALSRPFVEYCIWGWDNLPRTLLMYYTNFVSSPEGYFQTVICNVPEFSKTPLNHDLHYISWDTPPQQHPHVLSLNDTSQMISSGAAFARKFKRDDQVLDMIDKELLGRRNGEDGFTPGGWCGGKKPKCSQVGDVANVKPGAGAQRLQGLVDRLVNEAKTGLNQCK</sequence>
<evidence type="ECO:0000313" key="9">
    <source>
        <dbReference type="RefSeq" id="XP_056866136.1"/>
    </source>
</evidence>
<reference evidence="8 9" key="2">
    <citation type="submission" date="2025-04" db="UniProtKB">
        <authorList>
            <consortium name="RefSeq"/>
        </authorList>
    </citation>
    <scope>IDENTIFICATION</scope>
    <source>
        <tissue evidence="8 9">Leaf</tissue>
    </source>
</reference>
<dbReference type="GeneID" id="108862044"/>
<evidence type="ECO:0000256" key="6">
    <source>
        <dbReference type="SAM" id="Phobius"/>
    </source>
</evidence>
<feature type="transmembrane region" description="Helical" evidence="6">
    <location>
        <begin position="12"/>
        <end position="34"/>
    </location>
</feature>